<name>A0ABW4AVP0_9ACTN</name>
<evidence type="ECO:0000259" key="6">
    <source>
        <dbReference type="Pfam" id="PF00294"/>
    </source>
</evidence>
<comment type="similarity">
    <text evidence="1">Belongs to the carbohydrate kinase PfkB family.</text>
</comment>
<gene>
    <name evidence="7" type="ORF">ACFQ5G_53820</name>
</gene>
<evidence type="ECO:0000256" key="2">
    <source>
        <dbReference type="ARBA" id="ARBA00022679"/>
    </source>
</evidence>
<dbReference type="GO" id="GO:0016301">
    <property type="term" value="F:kinase activity"/>
    <property type="evidence" value="ECO:0007669"/>
    <property type="project" value="UniProtKB-KW"/>
</dbReference>
<keyword evidence="2" id="KW-0808">Transferase</keyword>
<keyword evidence="3" id="KW-0547">Nucleotide-binding</keyword>
<reference evidence="8" key="1">
    <citation type="journal article" date="2019" name="Int. J. Syst. Evol. Microbiol.">
        <title>The Global Catalogue of Microorganisms (GCM) 10K type strain sequencing project: providing services to taxonomists for standard genome sequencing and annotation.</title>
        <authorList>
            <consortium name="The Broad Institute Genomics Platform"/>
            <consortium name="The Broad Institute Genome Sequencing Center for Infectious Disease"/>
            <person name="Wu L."/>
            <person name="Ma J."/>
        </authorList>
    </citation>
    <scope>NUCLEOTIDE SEQUENCE [LARGE SCALE GENOMIC DNA]</scope>
    <source>
        <strain evidence="8">CCM 7526</strain>
    </source>
</reference>
<dbReference type="Gene3D" id="3.40.1190.20">
    <property type="match status" value="1"/>
</dbReference>
<dbReference type="SUPFAM" id="SSF53613">
    <property type="entry name" value="Ribokinase-like"/>
    <property type="match status" value="1"/>
</dbReference>
<dbReference type="InterPro" id="IPR002173">
    <property type="entry name" value="Carboh/pur_kinase_PfkB_CS"/>
</dbReference>
<dbReference type="CDD" id="cd01166">
    <property type="entry name" value="KdgK"/>
    <property type="match status" value="1"/>
</dbReference>
<sequence>MPDLVTLGEAMLVVRGGVPGRPVPGSPAVLSFAGAEATVAIGVCRLGHSATWLGRLGTDTGGDLVVDGLRGAGVDVTAVTRDPDRATGLLLRHQRTADRVVVDYYRDGLAGSRLGPEQLPDGTIESARILHVTGITPALGDSARAAVHEAIGRARRAGVTVSFDVNYRSRLWAPDRAGPVLRELAGRADLVFAGADEAELITGARDDLGSALRKLGPGEAVLKRGAAGAAVVTADATVETAAVPVTQVDPVGAGDAFVAGYLSGVLDGLAPAQRLHRAAVCGAFAASTAGDWEGLATRAELLSFDGQDVRR</sequence>
<evidence type="ECO:0000313" key="8">
    <source>
        <dbReference type="Proteomes" id="UP001597183"/>
    </source>
</evidence>
<organism evidence="7 8">
    <name type="scientific">Actinoplanes sichuanensis</name>
    <dbReference type="NCBI Taxonomy" id="512349"/>
    <lineage>
        <taxon>Bacteria</taxon>
        <taxon>Bacillati</taxon>
        <taxon>Actinomycetota</taxon>
        <taxon>Actinomycetes</taxon>
        <taxon>Micromonosporales</taxon>
        <taxon>Micromonosporaceae</taxon>
        <taxon>Actinoplanes</taxon>
    </lineage>
</organism>
<feature type="domain" description="Carbohydrate kinase PfkB" evidence="6">
    <location>
        <begin position="1"/>
        <end position="291"/>
    </location>
</feature>
<dbReference type="InterPro" id="IPR011611">
    <property type="entry name" value="PfkB_dom"/>
</dbReference>
<dbReference type="Proteomes" id="UP001597183">
    <property type="component" value="Unassembled WGS sequence"/>
</dbReference>
<accession>A0ABW4AVP0</accession>
<evidence type="ECO:0000256" key="5">
    <source>
        <dbReference type="ARBA" id="ARBA00022840"/>
    </source>
</evidence>
<dbReference type="PANTHER" id="PTHR43085">
    <property type="entry name" value="HEXOKINASE FAMILY MEMBER"/>
    <property type="match status" value="1"/>
</dbReference>
<dbReference type="Pfam" id="PF00294">
    <property type="entry name" value="PfkB"/>
    <property type="match status" value="1"/>
</dbReference>
<evidence type="ECO:0000256" key="3">
    <source>
        <dbReference type="ARBA" id="ARBA00022741"/>
    </source>
</evidence>
<keyword evidence="8" id="KW-1185">Reference proteome</keyword>
<dbReference type="RefSeq" id="WP_317794136.1">
    <property type="nucleotide sequence ID" value="NZ_AP028461.1"/>
</dbReference>
<proteinExistence type="inferred from homology"/>
<dbReference type="EMBL" id="JBHTMK010000079">
    <property type="protein sequence ID" value="MFD1374267.1"/>
    <property type="molecule type" value="Genomic_DNA"/>
</dbReference>
<dbReference type="PANTHER" id="PTHR43085:SF1">
    <property type="entry name" value="PSEUDOURIDINE KINASE-RELATED"/>
    <property type="match status" value="1"/>
</dbReference>
<evidence type="ECO:0000256" key="1">
    <source>
        <dbReference type="ARBA" id="ARBA00010688"/>
    </source>
</evidence>
<dbReference type="PROSITE" id="PS00584">
    <property type="entry name" value="PFKB_KINASES_2"/>
    <property type="match status" value="1"/>
</dbReference>
<evidence type="ECO:0000313" key="7">
    <source>
        <dbReference type="EMBL" id="MFD1374267.1"/>
    </source>
</evidence>
<keyword evidence="5" id="KW-0067">ATP-binding</keyword>
<dbReference type="InterPro" id="IPR029056">
    <property type="entry name" value="Ribokinase-like"/>
</dbReference>
<comment type="caution">
    <text evidence="7">The sequence shown here is derived from an EMBL/GenBank/DDBJ whole genome shotgun (WGS) entry which is preliminary data.</text>
</comment>
<protein>
    <submittedName>
        <fullName evidence="7">Sugar kinase</fullName>
    </submittedName>
</protein>
<dbReference type="InterPro" id="IPR050306">
    <property type="entry name" value="PfkB_Carbo_kinase"/>
</dbReference>
<keyword evidence="4 7" id="KW-0418">Kinase</keyword>
<evidence type="ECO:0000256" key="4">
    <source>
        <dbReference type="ARBA" id="ARBA00022777"/>
    </source>
</evidence>